<organism evidence="1">
    <name type="scientific">Anopheles darlingi</name>
    <name type="common">Mosquito</name>
    <dbReference type="NCBI Taxonomy" id="43151"/>
    <lineage>
        <taxon>Eukaryota</taxon>
        <taxon>Metazoa</taxon>
        <taxon>Ecdysozoa</taxon>
        <taxon>Arthropoda</taxon>
        <taxon>Hexapoda</taxon>
        <taxon>Insecta</taxon>
        <taxon>Pterygota</taxon>
        <taxon>Neoptera</taxon>
        <taxon>Endopterygota</taxon>
        <taxon>Diptera</taxon>
        <taxon>Nematocera</taxon>
        <taxon>Culicoidea</taxon>
        <taxon>Culicidae</taxon>
        <taxon>Anophelinae</taxon>
        <taxon>Anopheles</taxon>
    </lineage>
</organism>
<accession>A0A2M4DCI8</accession>
<protein>
    <submittedName>
        <fullName evidence="1">Putative secreted protein</fullName>
    </submittedName>
</protein>
<dbReference type="AlphaFoldDB" id="A0A2M4DCI8"/>
<name>A0A2M4DCI8_ANODA</name>
<reference evidence="1" key="1">
    <citation type="submission" date="2018-01" db="EMBL/GenBank/DDBJ databases">
        <title>An insight into the sialome of Amazonian anophelines.</title>
        <authorList>
            <person name="Ribeiro J.M."/>
            <person name="Scarpassa V."/>
            <person name="Calvo E."/>
        </authorList>
    </citation>
    <scope>NUCLEOTIDE SEQUENCE</scope>
</reference>
<dbReference type="EMBL" id="GGFL01011126">
    <property type="protein sequence ID" value="MBW75304.1"/>
    <property type="molecule type" value="Transcribed_RNA"/>
</dbReference>
<evidence type="ECO:0000313" key="1">
    <source>
        <dbReference type="EMBL" id="MBW75304.1"/>
    </source>
</evidence>
<proteinExistence type="predicted"/>
<sequence>MTTENAFTFLLLVKVPLGAQHSLISDVLSSHFLYPVVFGTVVILHAELSQHHVRIRTVVELGIQRAWRKQEQYGALLQTRCNCCRFGRPRWSDPHRDHLQLLVDPSNHILRCPRFFANVLNGLIPKVQPNGRYRLYTKQRGRLSRNDTERYFLEWVLLEPLQSSLIVALIEFGFTRHIHVSNNHSILSSHSLHKIGRFDEPLQGHHQRYDEPCQL</sequence>